<comment type="caution">
    <text evidence="1">The sequence shown here is derived from an EMBL/GenBank/DDBJ whole genome shotgun (WGS) entry which is preliminary data.</text>
</comment>
<dbReference type="EMBL" id="JABFAC010000010">
    <property type="protein sequence ID" value="MBA0627396.1"/>
    <property type="molecule type" value="Genomic_DNA"/>
</dbReference>
<evidence type="ECO:0000313" key="1">
    <source>
        <dbReference type="EMBL" id="MBA0627396.1"/>
    </source>
</evidence>
<organism evidence="1 2">
    <name type="scientific">Gossypium davidsonii</name>
    <name type="common">Davidson's cotton</name>
    <name type="synonym">Gossypium klotzschianum subsp. davidsonii</name>
    <dbReference type="NCBI Taxonomy" id="34287"/>
    <lineage>
        <taxon>Eukaryota</taxon>
        <taxon>Viridiplantae</taxon>
        <taxon>Streptophyta</taxon>
        <taxon>Embryophyta</taxon>
        <taxon>Tracheophyta</taxon>
        <taxon>Spermatophyta</taxon>
        <taxon>Magnoliopsida</taxon>
        <taxon>eudicotyledons</taxon>
        <taxon>Gunneridae</taxon>
        <taxon>Pentapetalae</taxon>
        <taxon>rosids</taxon>
        <taxon>malvids</taxon>
        <taxon>Malvales</taxon>
        <taxon>Malvaceae</taxon>
        <taxon>Malvoideae</taxon>
        <taxon>Gossypium</taxon>
    </lineage>
</organism>
<evidence type="ECO:0000313" key="2">
    <source>
        <dbReference type="Proteomes" id="UP000593561"/>
    </source>
</evidence>
<keyword evidence="2" id="KW-1185">Reference proteome</keyword>
<accession>A0A7J8SP67</accession>
<proteinExistence type="predicted"/>
<reference evidence="1 2" key="1">
    <citation type="journal article" date="2019" name="Genome Biol. Evol.">
        <title>Insights into the evolution of the New World diploid cottons (Gossypium, subgenus Houzingenia) based on genome sequencing.</title>
        <authorList>
            <person name="Grover C.E."/>
            <person name="Arick M.A. 2nd"/>
            <person name="Thrash A."/>
            <person name="Conover J.L."/>
            <person name="Sanders W.S."/>
            <person name="Peterson D.G."/>
            <person name="Frelichowski J.E."/>
            <person name="Scheffler J.A."/>
            <person name="Scheffler B.E."/>
            <person name="Wendel J.F."/>
        </authorList>
    </citation>
    <scope>NUCLEOTIDE SEQUENCE [LARGE SCALE GENOMIC DNA]</scope>
    <source>
        <strain evidence="1">27</strain>
        <tissue evidence="1">Leaf</tissue>
    </source>
</reference>
<gene>
    <name evidence="1" type="ORF">Godav_004911</name>
</gene>
<sequence>MNMDKKCYKNCLRILIILQPFTH</sequence>
<protein>
    <submittedName>
        <fullName evidence="1">Uncharacterized protein</fullName>
    </submittedName>
</protein>
<dbReference type="Proteomes" id="UP000593561">
    <property type="component" value="Unassembled WGS sequence"/>
</dbReference>
<name>A0A7J8SP67_GOSDV</name>
<dbReference type="AlphaFoldDB" id="A0A7J8SP67"/>